<proteinExistence type="predicted"/>
<name>A0A1F5RXU2_9BACT</name>
<feature type="domain" description="DUF7619" evidence="2">
    <location>
        <begin position="358"/>
        <end position="438"/>
    </location>
</feature>
<gene>
    <name evidence="3" type="ORF">A3I35_00080</name>
</gene>
<feature type="transmembrane region" description="Helical" evidence="1">
    <location>
        <begin position="73"/>
        <end position="95"/>
    </location>
</feature>
<dbReference type="Proteomes" id="UP000177878">
    <property type="component" value="Unassembled WGS sequence"/>
</dbReference>
<dbReference type="AlphaFoldDB" id="A0A1F5RXU2"/>
<dbReference type="STRING" id="1797988.A3I35_00080"/>
<keyword evidence="1" id="KW-0472">Membrane</keyword>
<accession>A0A1F5RXU2</accession>
<evidence type="ECO:0000256" key="1">
    <source>
        <dbReference type="SAM" id="Phobius"/>
    </source>
</evidence>
<reference evidence="3 4" key="1">
    <citation type="journal article" date="2016" name="Nat. Commun.">
        <title>Thousands of microbial genomes shed light on interconnected biogeochemical processes in an aquifer system.</title>
        <authorList>
            <person name="Anantharaman K."/>
            <person name="Brown C.T."/>
            <person name="Hug L.A."/>
            <person name="Sharon I."/>
            <person name="Castelle C.J."/>
            <person name="Probst A.J."/>
            <person name="Thomas B.C."/>
            <person name="Singh A."/>
            <person name="Wilkins M.J."/>
            <person name="Karaoz U."/>
            <person name="Brodie E.L."/>
            <person name="Williams K.H."/>
            <person name="Hubbard S.S."/>
            <person name="Banfield J.F."/>
        </authorList>
    </citation>
    <scope>NUCLEOTIDE SEQUENCE [LARGE SCALE GENOMIC DNA]</scope>
</reference>
<keyword evidence="1" id="KW-0812">Transmembrane</keyword>
<protein>
    <recommendedName>
        <fullName evidence="2">DUF7619 domain-containing protein</fullName>
    </recommendedName>
</protein>
<sequence>MSQEVKKNDLDKDFSVLLKERERQGDIGESLKEIYQEEGDALIPASKNNDGNYIKENSMATISRRDANPWRKITWTFLLLLLVLAGISWTSFLIFNEGNRLNTKDIEFNISGPETATVGQELVYDVQYKNLSPFNLKDVEIYVNYPSSFVFVDAVPAPIAGNHIWKLEQIDTKRSGRIEFKGRLLAAADTQAIFPAAITYRPENFSSTFGADSGLTTTVNSVGLNINIEAPSFFNVKEEAAITVKYAKLKESYLNNFKVIFNAGDDFSLSGSDKSGVWTIANLPDTQQQLSIKGQYAAKPAAGEKLKLSLAAPQEIKVINEAGEVTAQTKDYVFYEYEWSPIVAAGALNLSLTVNGATADKPVNFNDTLNYVVHYKNTSEATLKNIIIMATIDSSLVDWQTLQDEQKGEVKEGAIIWTKEQIRNLAAVKPNEEDSFGFAVKIKGREQIKDLPSADVKIRTALDYSIDSALNKADNPSAQIVNAVNSDLQFNNEVRYFDRQNIAVGEGPLPPKVGQKTSWHVYWTLTNSLHDLENITVSAALAGGVRWENNAVNAIGVVNYLSDRRVVNWTISSLDAVAQPALLDFVVSLTPPASAKNKVLPLLNQARVEAKDKQTGGVIVFTAKAKTTNLEDDELGKGQGKVE</sequence>
<comment type="caution">
    <text evidence="3">The sequence shown here is derived from an EMBL/GenBank/DDBJ whole genome shotgun (WGS) entry which is preliminary data.</text>
</comment>
<dbReference type="EMBL" id="MFFV01000036">
    <property type="protein sequence ID" value="OGF19247.1"/>
    <property type="molecule type" value="Genomic_DNA"/>
</dbReference>
<organism evidence="3 4">
    <name type="scientific">Candidatus Falkowbacteria bacterium RIFCSPLOWO2_02_FULL_45_15</name>
    <dbReference type="NCBI Taxonomy" id="1797988"/>
    <lineage>
        <taxon>Bacteria</taxon>
        <taxon>Candidatus Falkowiibacteriota</taxon>
    </lineage>
</organism>
<dbReference type="Pfam" id="PF24595">
    <property type="entry name" value="DUF7619"/>
    <property type="match status" value="1"/>
</dbReference>
<dbReference type="InterPro" id="IPR055353">
    <property type="entry name" value="DUF7619"/>
</dbReference>
<evidence type="ECO:0000259" key="2">
    <source>
        <dbReference type="Pfam" id="PF24595"/>
    </source>
</evidence>
<evidence type="ECO:0000313" key="3">
    <source>
        <dbReference type="EMBL" id="OGF19247.1"/>
    </source>
</evidence>
<evidence type="ECO:0000313" key="4">
    <source>
        <dbReference type="Proteomes" id="UP000177878"/>
    </source>
</evidence>
<keyword evidence="1" id="KW-1133">Transmembrane helix</keyword>